<sequence>MGKIILTTILTTAFGVMFTGCGESEESKRNLELLSREAEAQRLLREKAAAERLRRIEEARKWHRIQMEAYEKSMTPEKE</sequence>
<gene>
    <name evidence="2" type="ORF">HF882_00155</name>
</gene>
<comment type="caution">
    <text evidence="2">The sequence shown here is derived from an EMBL/GenBank/DDBJ whole genome shotgun (WGS) entry which is preliminary data.</text>
</comment>
<evidence type="ECO:0000256" key="1">
    <source>
        <dbReference type="SAM" id="Coils"/>
    </source>
</evidence>
<feature type="coiled-coil region" evidence="1">
    <location>
        <begin position="31"/>
        <end position="60"/>
    </location>
</feature>
<reference evidence="2 3" key="1">
    <citation type="submission" date="2020-04" db="EMBL/GenBank/DDBJ databases">
        <authorList>
            <person name="Hitch T.C.A."/>
            <person name="Wylensek D."/>
            <person name="Clavel T."/>
        </authorList>
    </citation>
    <scope>NUCLEOTIDE SEQUENCE [LARGE SCALE GENOMIC DNA]</scope>
    <source>
        <strain evidence="2 3">COR2-253-APC-1A</strain>
    </source>
</reference>
<accession>A0A848AS79</accession>
<dbReference type="RefSeq" id="WP_168961111.1">
    <property type="nucleotide sequence ID" value="NZ_JABAEW010000001.1"/>
</dbReference>
<dbReference type="PROSITE" id="PS51257">
    <property type="entry name" value="PROKAR_LIPOPROTEIN"/>
    <property type="match status" value="1"/>
</dbReference>
<evidence type="ECO:0000313" key="3">
    <source>
        <dbReference type="Proteomes" id="UP000576225"/>
    </source>
</evidence>
<organism evidence="2 3">
    <name type="scientific">Victivallis vadensis</name>
    <dbReference type="NCBI Taxonomy" id="172901"/>
    <lineage>
        <taxon>Bacteria</taxon>
        <taxon>Pseudomonadati</taxon>
        <taxon>Lentisphaerota</taxon>
        <taxon>Lentisphaeria</taxon>
        <taxon>Victivallales</taxon>
        <taxon>Victivallaceae</taxon>
        <taxon>Victivallis</taxon>
    </lineage>
</organism>
<dbReference type="Proteomes" id="UP000576225">
    <property type="component" value="Unassembled WGS sequence"/>
</dbReference>
<name>A0A848AS79_9BACT</name>
<dbReference type="AlphaFoldDB" id="A0A848AS79"/>
<dbReference type="EMBL" id="JABAEW010000001">
    <property type="protein sequence ID" value="NMD84987.1"/>
    <property type="molecule type" value="Genomic_DNA"/>
</dbReference>
<protein>
    <submittedName>
        <fullName evidence="2">Uncharacterized protein</fullName>
    </submittedName>
</protein>
<proteinExistence type="predicted"/>
<keyword evidence="1" id="KW-0175">Coiled coil</keyword>
<evidence type="ECO:0000313" key="2">
    <source>
        <dbReference type="EMBL" id="NMD84987.1"/>
    </source>
</evidence>